<comment type="caution">
    <text evidence="11">The sequence shown here is derived from an EMBL/GenBank/DDBJ whole genome shotgun (WGS) entry which is preliminary data.</text>
</comment>
<feature type="region of interest" description="Disordered" evidence="9">
    <location>
        <begin position="72"/>
        <end position="93"/>
    </location>
</feature>
<evidence type="ECO:0000256" key="6">
    <source>
        <dbReference type="ARBA" id="ARBA00023242"/>
    </source>
</evidence>
<keyword evidence="3 8" id="KW-0678">Repressor</keyword>
<evidence type="ECO:0000313" key="12">
    <source>
        <dbReference type="Proteomes" id="UP001454036"/>
    </source>
</evidence>
<dbReference type="GO" id="GO:0009734">
    <property type="term" value="P:auxin-activated signaling pathway"/>
    <property type="evidence" value="ECO:0007669"/>
    <property type="project" value="UniProtKB-UniRule"/>
</dbReference>
<comment type="subunit">
    <text evidence="8">Homodimers and heterodimers.</text>
</comment>
<dbReference type="EMBL" id="BAABME010000112">
    <property type="protein sequence ID" value="GAA0139705.1"/>
    <property type="molecule type" value="Genomic_DNA"/>
</dbReference>
<dbReference type="Gene3D" id="3.10.20.90">
    <property type="entry name" value="Phosphatidylinositol 3-kinase Catalytic Subunit, Chain A, domain 1"/>
    <property type="match status" value="1"/>
</dbReference>
<evidence type="ECO:0000256" key="4">
    <source>
        <dbReference type="ARBA" id="ARBA00023015"/>
    </source>
</evidence>
<evidence type="ECO:0000256" key="7">
    <source>
        <dbReference type="ARBA" id="ARBA00023294"/>
    </source>
</evidence>
<evidence type="ECO:0000256" key="2">
    <source>
        <dbReference type="ARBA" id="ARBA00006728"/>
    </source>
</evidence>
<dbReference type="InterPro" id="IPR033389">
    <property type="entry name" value="AUX/IAA_dom"/>
</dbReference>
<gene>
    <name evidence="11" type="ORF">LIER_01196</name>
</gene>
<dbReference type="Pfam" id="PF02309">
    <property type="entry name" value="AUX_IAA"/>
    <property type="match status" value="2"/>
</dbReference>
<dbReference type="PANTHER" id="PTHR31734:SF38">
    <property type="entry name" value="AUXIN-RESPONSIVE PROTEIN IAA29"/>
    <property type="match status" value="1"/>
</dbReference>
<dbReference type="InterPro" id="IPR003311">
    <property type="entry name" value="AUX_IAA"/>
</dbReference>
<keyword evidence="5 8" id="KW-0804">Transcription</keyword>
<keyword evidence="7 8" id="KW-0927">Auxin signaling pathway</keyword>
<evidence type="ECO:0000256" key="3">
    <source>
        <dbReference type="ARBA" id="ARBA00022491"/>
    </source>
</evidence>
<comment type="subcellular location">
    <subcellularLocation>
        <location evidence="1 8">Nucleus</location>
    </subcellularLocation>
</comment>
<evidence type="ECO:0000256" key="9">
    <source>
        <dbReference type="SAM" id="MobiDB-lite"/>
    </source>
</evidence>
<keyword evidence="12" id="KW-1185">Reference proteome</keyword>
<comment type="similarity">
    <text evidence="2 8">Belongs to the Aux/IAA family.</text>
</comment>
<evidence type="ECO:0000256" key="1">
    <source>
        <dbReference type="ARBA" id="ARBA00004123"/>
    </source>
</evidence>
<dbReference type="Proteomes" id="UP001454036">
    <property type="component" value="Unassembled WGS sequence"/>
</dbReference>
<organism evidence="11 12">
    <name type="scientific">Lithospermum erythrorhizon</name>
    <name type="common">Purple gromwell</name>
    <name type="synonym">Lithospermum officinale var. erythrorhizon</name>
    <dbReference type="NCBI Taxonomy" id="34254"/>
    <lineage>
        <taxon>Eukaryota</taxon>
        <taxon>Viridiplantae</taxon>
        <taxon>Streptophyta</taxon>
        <taxon>Embryophyta</taxon>
        <taxon>Tracheophyta</taxon>
        <taxon>Spermatophyta</taxon>
        <taxon>Magnoliopsida</taxon>
        <taxon>eudicotyledons</taxon>
        <taxon>Gunneridae</taxon>
        <taxon>Pentapetalae</taxon>
        <taxon>asterids</taxon>
        <taxon>lamiids</taxon>
        <taxon>Boraginales</taxon>
        <taxon>Boraginaceae</taxon>
        <taxon>Boraginoideae</taxon>
        <taxon>Lithospermeae</taxon>
        <taxon>Lithospermum</taxon>
    </lineage>
</organism>
<name>A0AAV3NK50_LITER</name>
<dbReference type="InterPro" id="IPR053793">
    <property type="entry name" value="PB1-like"/>
</dbReference>
<sequence>MYSNSHFKMELELSLSLSNNNNNKNSKMMKSNKQEIKKRCYSKAFDGIDEEEVNSSDVVPKTLSLFVWKANNNGDEDRSDNNPRDHTHSSIHLNKNDEEKGVIGWPPLNKWRKKICYYNLAGNILNNYEIRVENGGGNNVRRNGDGIYGGRNPKSMYVKVKMEGVGIARKIDLTAHHSFQALTDSLMLMFGTCNEKNKGYKLTYEAKDGAWLLAGDQPWGSFVQTVQRLKLLKNGDKI</sequence>
<comment type="function">
    <text evidence="8">Aux/IAA proteins are short-lived transcriptional factors that function as repressors of early auxin response genes at low auxin concentrations.</text>
</comment>
<dbReference type="PROSITE" id="PS51745">
    <property type="entry name" value="PB1"/>
    <property type="match status" value="1"/>
</dbReference>
<reference evidence="11 12" key="1">
    <citation type="submission" date="2024-01" db="EMBL/GenBank/DDBJ databases">
        <title>The complete chloroplast genome sequence of Lithospermum erythrorhizon: insights into the phylogenetic relationship among Boraginaceae species and the maternal lineages of purple gromwells.</title>
        <authorList>
            <person name="Okada T."/>
            <person name="Watanabe K."/>
        </authorList>
    </citation>
    <scope>NUCLEOTIDE SEQUENCE [LARGE SCALE GENOMIC DNA]</scope>
</reference>
<feature type="compositionally biased region" description="Basic and acidic residues" evidence="9">
    <location>
        <begin position="75"/>
        <end position="93"/>
    </location>
</feature>
<keyword evidence="6 8" id="KW-0539">Nucleus</keyword>
<dbReference type="AlphaFoldDB" id="A0AAV3NK50"/>
<dbReference type="SUPFAM" id="SSF54277">
    <property type="entry name" value="CAD &amp; PB1 domains"/>
    <property type="match status" value="1"/>
</dbReference>
<evidence type="ECO:0000256" key="5">
    <source>
        <dbReference type="ARBA" id="ARBA00023163"/>
    </source>
</evidence>
<dbReference type="GO" id="GO:0006355">
    <property type="term" value="P:regulation of DNA-templated transcription"/>
    <property type="evidence" value="ECO:0007669"/>
    <property type="project" value="InterPro"/>
</dbReference>
<keyword evidence="4 8" id="KW-0805">Transcription regulation</keyword>
<evidence type="ECO:0000256" key="8">
    <source>
        <dbReference type="RuleBase" id="RU004549"/>
    </source>
</evidence>
<evidence type="ECO:0000313" key="11">
    <source>
        <dbReference type="EMBL" id="GAA0139705.1"/>
    </source>
</evidence>
<dbReference type="PANTHER" id="PTHR31734">
    <property type="entry name" value="AUXIN-RESPONSIVE PROTEIN IAA17"/>
    <property type="match status" value="1"/>
</dbReference>
<protein>
    <recommendedName>
        <fullName evidence="8">Auxin-responsive protein</fullName>
    </recommendedName>
</protein>
<proteinExistence type="inferred from homology"/>
<accession>A0AAV3NK50</accession>
<feature type="domain" description="PB1" evidence="10">
    <location>
        <begin position="155"/>
        <end position="238"/>
    </location>
</feature>
<evidence type="ECO:0000259" key="10">
    <source>
        <dbReference type="PROSITE" id="PS51745"/>
    </source>
</evidence>
<dbReference type="GO" id="GO:0005634">
    <property type="term" value="C:nucleus"/>
    <property type="evidence" value="ECO:0007669"/>
    <property type="project" value="UniProtKB-SubCell"/>
</dbReference>